<comment type="similarity">
    <text evidence="2">Belongs to the CpsC/CapA family.</text>
</comment>
<evidence type="ECO:0000256" key="10">
    <source>
        <dbReference type="SAM" id="MobiDB-lite"/>
    </source>
</evidence>
<keyword evidence="7 11" id="KW-1133">Transmembrane helix</keyword>
<protein>
    <submittedName>
        <fullName evidence="14">Chain-length determining protein</fullName>
    </submittedName>
</protein>
<dbReference type="CDD" id="cd05387">
    <property type="entry name" value="BY-kinase"/>
    <property type="match status" value="1"/>
</dbReference>
<evidence type="ECO:0000256" key="11">
    <source>
        <dbReference type="SAM" id="Phobius"/>
    </source>
</evidence>
<dbReference type="InterPro" id="IPR005702">
    <property type="entry name" value="Wzc-like_C"/>
</dbReference>
<dbReference type="GO" id="GO:0005886">
    <property type="term" value="C:plasma membrane"/>
    <property type="evidence" value="ECO:0007669"/>
    <property type="project" value="UniProtKB-SubCell"/>
</dbReference>
<keyword evidence="5" id="KW-0547">Nucleotide-binding</keyword>
<name>A0A9Q5Z726_NOSLI</name>
<dbReference type="InterPro" id="IPR027417">
    <property type="entry name" value="P-loop_NTPase"/>
</dbReference>
<keyword evidence="8 11" id="KW-0472">Membrane</keyword>
<dbReference type="AlphaFoldDB" id="A0A9Q5Z726"/>
<keyword evidence="9" id="KW-0175">Coiled coil</keyword>
<feature type="transmembrane region" description="Helical" evidence="11">
    <location>
        <begin position="20"/>
        <end position="41"/>
    </location>
</feature>
<organism evidence="14 15">
    <name type="scientific">Nostoc linckia z8</name>
    <dbReference type="NCBI Taxonomy" id="1628746"/>
    <lineage>
        <taxon>Bacteria</taxon>
        <taxon>Bacillati</taxon>
        <taxon>Cyanobacteriota</taxon>
        <taxon>Cyanophyceae</taxon>
        <taxon>Nostocales</taxon>
        <taxon>Nostocaceae</taxon>
        <taxon>Nostoc</taxon>
    </lineage>
</organism>
<reference evidence="14 15" key="1">
    <citation type="submission" date="2015-02" db="EMBL/GenBank/DDBJ databases">
        <title>Nostoc linckia genome annotation.</title>
        <authorList>
            <person name="Zhou Z."/>
        </authorList>
    </citation>
    <scope>NUCLEOTIDE SEQUENCE [LARGE SCALE GENOMIC DNA]</scope>
    <source>
        <strain evidence="15">z8</strain>
    </source>
</reference>
<feature type="transmembrane region" description="Helical" evidence="11">
    <location>
        <begin position="424"/>
        <end position="444"/>
    </location>
</feature>
<evidence type="ECO:0000256" key="8">
    <source>
        <dbReference type="ARBA" id="ARBA00023136"/>
    </source>
</evidence>
<feature type="domain" description="Tyrosine-protein kinase G-rich" evidence="13">
    <location>
        <begin position="367"/>
        <end position="444"/>
    </location>
</feature>
<accession>A0A9Q5Z726</accession>
<dbReference type="Gene3D" id="3.40.50.300">
    <property type="entry name" value="P-loop containing nucleotide triphosphate hydrolases"/>
    <property type="match status" value="1"/>
</dbReference>
<feature type="domain" description="Polysaccharide chain length determinant N-terminal" evidence="12">
    <location>
        <begin position="5"/>
        <end position="94"/>
    </location>
</feature>
<dbReference type="PANTHER" id="PTHR32309">
    <property type="entry name" value="TYROSINE-PROTEIN KINASE"/>
    <property type="match status" value="1"/>
</dbReference>
<dbReference type="InterPro" id="IPR003856">
    <property type="entry name" value="LPS_length_determ_N"/>
</dbReference>
<evidence type="ECO:0000256" key="3">
    <source>
        <dbReference type="ARBA" id="ARBA00022475"/>
    </source>
</evidence>
<evidence type="ECO:0000259" key="12">
    <source>
        <dbReference type="Pfam" id="PF02706"/>
    </source>
</evidence>
<feature type="coiled-coil region" evidence="9">
    <location>
        <begin position="370"/>
        <end position="397"/>
    </location>
</feature>
<evidence type="ECO:0000256" key="4">
    <source>
        <dbReference type="ARBA" id="ARBA00022692"/>
    </source>
</evidence>
<dbReference type="PANTHER" id="PTHR32309:SF13">
    <property type="entry name" value="FERRIC ENTEROBACTIN TRANSPORT PROTEIN FEPE"/>
    <property type="match status" value="1"/>
</dbReference>
<evidence type="ECO:0000256" key="2">
    <source>
        <dbReference type="ARBA" id="ARBA00006683"/>
    </source>
</evidence>
<comment type="caution">
    <text evidence="14">The sequence shown here is derived from an EMBL/GenBank/DDBJ whole genome shotgun (WGS) entry which is preliminary data.</text>
</comment>
<dbReference type="InterPro" id="IPR032807">
    <property type="entry name" value="GNVR"/>
</dbReference>
<evidence type="ECO:0000256" key="7">
    <source>
        <dbReference type="ARBA" id="ARBA00022989"/>
    </source>
</evidence>
<evidence type="ECO:0000313" key="14">
    <source>
        <dbReference type="EMBL" id="PHJ97014.1"/>
    </source>
</evidence>
<comment type="subcellular location">
    <subcellularLocation>
        <location evidence="1">Cell membrane</location>
        <topology evidence="1">Multi-pass membrane protein</topology>
    </subcellularLocation>
</comment>
<sequence length="717" mass="78162">MEKSISSLVMVLKRRSWPALATFVAVIGGAVAYLVFAPSLYRASAKLILDDKRVSVSELGRDLTQVPAGVPGGPSPLAEQAELVKSVPILERSLAKVFPVSQSKSKLTTKKFSKGLRVKIVPATNILVISYQTQNPILAANLVNAVSQTMVEESAEQIRKEAANVRKFLEKEVPVARGRLEQAEAAENKYKQATGLISFADQSKSLVDSLATLEDQERTLFTQLQERRSRDASLREITTTQSLGNAYASIRGGQDEQLQKLRTQLADLQTQIATVRLRFTDNHPSLILLLQQQQALNALYNRQLASLTSGNRAISQNHVASDPLSQDLTSDLIGNEIESLALENKLKVVQSLKANLQARLAQLPIQQQPLTVLTRQREEAAASLKLLQSKLEEARIAEAQLVGNMRIIEEAKPPTSPSFPKPPLVLALATVVGGVLAVGVVLLLEATDNTIHDTSEAEEILTKIPMLGTLPSLPHKALNLQAAEGFLDDIALVEPYRMLLKTLEFRSSQKLRSIVISSTKSGEGKSVVVSHLAAVCAMLSRRTLIIDADLHRPMQHKLFNLPAKPGLSEAITKERSLLNAVQLGDIENLSVLTAGELHPRPSQLLESEAMKSLIADATENYDLVIIDTPPLNISADAATLGRYTNGVVLITRPSFTLKDFLKKAVSEFTQNRIPILGVVVNGMAVQTEKSYRYLSRPAIHSTPPRDTVNSGNGSRSK</sequence>
<dbReference type="InterPro" id="IPR050445">
    <property type="entry name" value="Bact_polysacc_biosynth/exp"/>
</dbReference>
<gene>
    <name evidence="14" type="ORF">VF08_29430</name>
</gene>
<evidence type="ECO:0000256" key="5">
    <source>
        <dbReference type="ARBA" id="ARBA00022741"/>
    </source>
</evidence>
<feature type="region of interest" description="Disordered" evidence="10">
    <location>
        <begin position="697"/>
        <end position="717"/>
    </location>
</feature>
<evidence type="ECO:0000313" key="15">
    <source>
        <dbReference type="Proteomes" id="UP000222310"/>
    </source>
</evidence>
<dbReference type="GO" id="GO:0004713">
    <property type="term" value="F:protein tyrosine kinase activity"/>
    <property type="evidence" value="ECO:0007669"/>
    <property type="project" value="TreeGrafter"/>
</dbReference>
<feature type="coiled-coil region" evidence="9">
    <location>
        <begin position="251"/>
        <end position="278"/>
    </location>
</feature>
<dbReference type="Pfam" id="PF02706">
    <property type="entry name" value="Wzz"/>
    <property type="match status" value="1"/>
</dbReference>
<keyword evidence="4 11" id="KW-0812">Transmembrane</keyword>
<evidence type="ECO:0000256" key="1">
    <source>
        <dbReference type="ARBA" id="ARBA00004651"/>
    </source>
</evidence>
<feature type="coiled-coil region" evidence="9">
    <location>
        <begin position="152"/>
        <end position="186"/>
    </location>
</feature>
<proteinExistence type="inferred from homology"/>
<dbReference type="Proteomes" id="UP000222310">
    <property type="component" value="Unassembled WGS sequence"/>
</dbReference>
<feature type="compositionally biased region" description="Polar residues" evidence="10">
    <location>
        <begin position="707"/>
        <end position="717"/>
    </location>
</feature>
<dbReference type="GO" id="GO:0005524">
    <property type="term" value="F:ATP binding"/>
    <property type="evidence" value="ECO:0007669"/>
    <property type="project" value="UniProtKB-KW"/>
</dbReference>
<dbReference type="Pfam" id="PF13807">
    <property type="entry name" value="GNVR"/>
    <property type="match status" value="1"/>
</dbReference>
<keyword evidence="3" id="KW-1003">Cell membrane</keyword>
<dbReference type="InterPro" id="IPR033756">
    <property type="entry name" value="YlxH/NBP35"/>
</dbReference>
<dbReference type="EMBL" id="LAHD01000120">
    <property type="protein sequence ID" value="PHJ97014.1"/>
    <property type="molecule type" value="Genomic_DNA"/>
</dbReference>
<dbReference type="NCBIfam" id="TIGR01007">
    <property type="entry name" value="eps_fam"/>
    <property type="match status" value="1"/>
</dbReference>
<dbReference type="SUPFAM" id="SSF52540">
    <property type="entry name" value="P-loop containing nucleoside triphosphate hydrolases"/>
    <property type="match status" value="1"/>
</dbReference>
<dbReference type="Pfam" id="PF10609">
    <property type="entry name" value="ParA"/>
    <property type="match status" value="1"/>
</dbReference>
<evidence type="ECO:0000256" key="9">
    <source>
        <dbReference type="SAM" id="Coils"/>
    </source>
</evidence>
<evidence type="ECO:0000256" key="6">
    <source>
        <dbReference type="ARBA" id="ARBA00022840"/>
    </source>
</evidence>
<evidence type="ECO:0000259" key="13">
    <source>
        <dbReference type="Pfam" id="PF13807"/>
    </source>
</evidence>
<keyword evidence="6" id="KW-0067">ATP-binding</keyword>